<reference evidence="1" key="1">
    <citation type="submission" date="2020-05" db="EMBL/GenBank/DDBJ databases">
        <authorList>
            <person name="Chiriac C."/>
            <person name="Salcher M."/>
            <person name="Ghai R."/>
            <person name="Kavagutti S V."/>
        </authorList>
    </citation>
    <scope>NUCLEOTIDE SEQUENCE</scope>
</reference>
<dbReference type="EMBL" id="CAFBLM010000069">
    <property type="protein sequence ID" value="CAB4879008.1"/>
    <property type="molecule type" value="Genomic_DNA"/>
</dbReference>
<protein>
    <submittedName>
        <fullName evidence="1">Unannotated protein</fullName>
    </submittedName>
</protein>
<accession>A0A6J7EB29</accession>
<proteinExistence type="predicted"/>
<sequence length="48" mass="5420">MRKFLVLIGLGAVAAWIYKSVNDAKAYDSLWTDATSFTEEPTEEPDLR</sequence>
<evidence type="ECO:0000313" key="1">
    <source>
        <dbReference type="EMBL" id="CAB4879008.1"/>
    </source>
</evidence>
<dbReference type="AlphaFoldDB" id="A0A6J7EB29"/>
<name>A0A6J7EB29_9ZZZZ</name>
<gene>
    <name evidence="1" type="ORF">UFOPK3401_01272</name>
</gene>
<organism evidence="1">
    <name type="scientific">freshwater metagenome</name>
    <dbReference type="NCBI Taxonomy" id="449393"/>
    <lineage>
        <taxon>unclassified sequences</taxon>
        <taxon>metagenomes</taxon>
        <taxon>ecological metagenomes</taxon>
    </lineage>
</organism>